<proteinExistence type="predicted"/>
<sequence length="435" mass="50471">MIEAPECLSDEKELVIRRAFNSTKLSRKHHLLGTEFMNQNKRKKLNYIILNTYALAEDSTGEEKKAFYALLGKVYEDCPRKYIRFLLGDMDAKIGKDYVCSSIRNYTLHKEHSENGFRLLNFAIRGNLILGTVFGSWEHTQGQMFDELEDTGSHEDTVPSYEEVHKATKVMLYKTLLRIILMYGSESWVVKKIDEKKKAVFERKLRYMPITSLGKTPAKNENIAYLLKTGWIDQIKRRNDFWERPARKILALRINKYKVRSDNGDSMDRDSNRLEVFSDRTGLEGVSDSNGLEVVSNSIDNYKSVNINTNTLHLVITNTSILHPVNTNTTIFTIWNSFVLGDCKLSKILKYFKMVWNVDISMVKIRDTVVFCTFYDNERFKNYLENFISELCCKKEGDGIIYCGVECPFDIDGYNFPEVVVDSRREREKGGIRII</sequence>
<name>A0A4Q9M1M0_9MICR</name>
<evidence type="ECO:0000313" key="2">
    <source>
        <dbReference type="Proteomes" id="UP000292282"/>
    </source>
</evidence>
<evidence type="ECO:0000313" key="1">
    <source>
        <dbReference type="EMBL" id="TBU17348.1"/>
    </source>
</evidence>
<reference evidence="1 2" key="1">
    <citation type="submission" date="2017-12" db="EMBL/GenBank/DDBJ databases">
        <authorList>
            <person name="Pombert J.-F."/>
            <person name="Haag K.L."/>
            <person name="Ebert D."/>
        </authorList>
    </citation>
    <scope>NUCLEOTIDE SEQUENCE [LARGE SCALE GENOMIC DNA]</scope>
    <source>
        <strain evidence="1">IL-G-3</strain>
    </source>
</reference>
<protein>
    <submittedName>
        <fullName evidence="1">Uncharacterized protein</fullName>
    </submittedName>
</protein>
<comment type="caution">
    <text evidence="1">The sequence shown here is derived from an EMBL/GenBank/DDBJ whole genome shotgun (WGS) entry which is preliminary data.</text>
</comment>
<keyword evidence="2" id="KW-1185">Reference proteome</keyword>
<accession>A0A4Q9M1M0</accession>
<dbReference type="STRING" id="1176355.A0A4Q9M1M0"/>
<organism evidence="1 2">
    <name type="scientific">Hamiltosporidium tvaerminnensis</name>
    <dbReference type="NCBI Taxonomy" id="1176355"/>
    <lineage>
        <taxon>Eukaryota</taxon>
        <taxon>Fungi</taxon>
        <taxon>Fungi incertae sedis</taxon>
        <taxon>Microsporidia</taxon>
        <taxon>Dubosqiidae</taxon>
        <taxon>Hamiltosporidium</taxon>
    </lineage>
</organism>
<dbReference type="EMBL" id="PITK01000287">
    <property type="protein sequence ID" value="TBU17348.1"/>
    <property type="molecule type" value="Genomic_DNA"/>
</dbReference>
<dbReference type="OrthoDB" id="6623904at2759"/>
<gene>
    <name evidence="1" type="ORF">CWI38_0287p0020</name>
</gene>
<dbReference type="Proteomes" id="UP000292282">
    <property type="component" value="Unassembled WGS sequence"/>
</dbReference>
<dbReference type="AlphaFoldDB" id="A0A4Q9M1M0"/>
<dbReference type="VEuPathDB" id="MicrosporidiaDB:CWI38_0287p0020"/>